<dbReference type="PROSITE" id="PS50280">
    <property type="entry name" value="SET"/>
    <property type="match status" value="1"/>
</dbReference>
<dbReference type="SMART" id="SM00317">
    <property type="entry name" value="SET"/>
    <property type="match status" value="1"/>
</dbReference>
<dbReference type="GO" id="GO:0005634">
    <property type="term" value="C:nucleus"/>
    <property type="evidence" value="ECO:0007669"/>
    <property type="project" value="UniProtKB-SubCell"/>
</dbReference>
<comment type="function">
    <text evidence="13">Transcription factor that mediates a transcriptional program in various innate and adaptive immune tissue-resident lymphocyte T cell types such as tissue-resident memory T (Trm), natural killer (trNK) and natural killer T (NKT) cells and negatively regulates gene expression of proteins that promote the egress of tissue-resident T-cell populations from non-lymphoid organs. Plays a role in the development, retention and long-term establishment of adaptive and innate tissue-resident lymphocyte T cell types in non-lymphoid organs, such as the skin and gut, but also in other nonbarrier tissues like liver and kidney, and therefore may provide immediate immunological protection against reactivating infections or viral reinfection. Binds specifically to the PRDI element in the promoter of the beta-interferon gene. Drives the maturation of B-lymphocytes into Ig secreting cells. Associates with the transcriptional repressor ZNF683 to chromatin at gene promoter regions.</text>
</comment>
<keyword evidence="9" id="KW-0238">DNA-binding</keyword>
<dbReference type="RefSeq" id="XP_031437923.1">
    <property type="nucleotide sequence ID" value="XM_031582063.2"/>
</dbReference>
<evidence type="ECO:0000256" key="7">
    <source>
        <dbReference type="ARBA" id="ARBA00022859"/>
    </source>
</evidence>
<dbReference type="InterPro" id="IPR036236">
    <property type="entry name" value="Znf_C2H2_sf"/>
</dbReference>
<feature type="domain" description="C2H2-type" evidence="16">
    <location>
        <begin position="553"/>
        <end position="580"/>
    </location>
</feature>
<protein>
    <recommendedName>
        <fullName evidence="13">PR domain zinc finger protein 1</fullName>
        <ecNumber evidence="13">2.1.1.-</ecNumber>
    </recommendedName>
</protein>
<dbReference type="SMART" id="SM00355">
    <property type="entry name" value="ZnF_C2H2"/>
    <property type="match status" value="5"/>
</dbReference>
<dbReference type="PIRSF" id="PIRSF013212">
    <property type="entry name" value="PRDM1"/>
    <property type="match status" value="1"/>
</dbReference>
<keyword evidence="10" id="KW-1064">Adaptive immunity</keyword>
<dbReference type="InterPro" id="IPR001214">
    <property type="entry name" value="SET_dom"/>
</dbReference>
<dbReference type="Gene3D" id="3.30.160.60">
    <property type="entry name" value="Classic Zinc Finger"/>
    <property type="match status" value="4"/>
</dbReference>
<comment type="similarity">
    <text evidence="13">Belongs to the class V-like SAM-binding methyltransferase superfamily.</text>
</comment>
<dbReference type="GO" id="GO:0002250">
    <property type="term" value="P:adaptive immune response"/>
    <property type="evidence" value="ECO:0007669"/>
    <property type="project" value="UniProtKB-KW"/>
</dbReference>
<dbReference type="SUPFAM" id="SSF82199">
    <property type="entry name" value="SET domain"/>
    <property type="match status" value="1"/>
</dbReference>
<keyword evidence="7" id="KW-0391">Immunity</keyword>
<dbReference type="InterPro" id="IPR044413">
    <property type="entry name" value="PRDM1_PR-SET"/>
</dbReference>
<dbReference type="Gene3D" id="2.170.270.10">
    <property type="entry name" value="SET domain"/>
    <property type="match status" value="1"/>
</dbReference>
<keyword evidence="5 14" id="KW-0863">Zinc-finger</keyword>
<evidence type="ECO:0000259" key="17">
    <source>
        <dbReference type="PROSITE" id="PS50280"/>
    </source>
</evidence>
<dbReference type="InterPro" id="IPR046341">
    <property type="entry name" value="SET_dom_sf"/>
</dbReference>
<feature type="domain" description="SET" evidence="17">
    <location>
        <begin position="64"/>
        <end position="180"/>
    </location>
</feature>
<evidence type="ECO:0000256" key="1">
    <source>
        <dbReference type="ARBA" id="ARBA00006991"/>
    </source>
</evidence>
<evidence type="ECO:0000256" key="13">
    <source>
        <dbReference type="PIRNR" id="PIRNR013212"/>
    </source>
</evidence>
<dbReference type="PANTHER" id="PTHR16515">
    <property type="entry name" value="PR DOMAIN ZINC FINGER PROTEIN"/>
    <property type="match status" value="1"/>
</dbReference>
<dbReference type="GeneID" id="105907263"/>
<evidence type="ECO:0000313" key="18">
    <source>
        <dbReference type="Proteomes" id="UP000515152"/>
    </source>
</evidence>
<comment type="similarity">
    <text evidence="1">Belongs to the krueppel C2H2-type zinc-finger protein family.</text>
</comment>
<dbReference type="CTD" id="100150534"/>
<evidence type="ECO:0000256" key="15">
    <source>
        <dbReference type="SAM" id="MobiDB-lite"/>
    </source>
</evidence>
<keyword evidence="6" id="KW-0862">Zinc</keyword>
<dbReference type="FunFam" id="3.30.160.60:FF:000262">
    <property type="entry name" value="PR domain zinc finger protein 1"/>
    <property type="match status" value="1"/>
</dbReference>
<dbReference type="PROSITE" id="PS00028">
    <property type="entry name" value="ZINC_FINGER_C2H2_1"/>
    <property type="match status" value="4"/>
</dbReference>
<dbReference type="EC" id="2.1.1.-" evidence="13"/>
<feature type="domain" description="C2H2-type" evidence="16">
    <location>
        <begin position="609"/>
        <end position="636"/>
    </location>
</feature>
<dbReference type="GO" id="GO:0005737">
    <property type="term" value="C:cytoplasm"/>
    <property type="evidence" value="ECO:0007669"/>
    <property type="project" value="UniProtKB-SubCell"/>
</dbReference>
<dbReference type="InterPro" id="IPR016608">
    <property type="entry name" value="PRDM1"/>
</dbReference>
<evidence type="ECO:0000256" key="10">
    <source>
        <dbReference type="ARBA" id="ARBA00023130"/>
    </source>
</evidence>
<keyword evidence="2" id="KW-0399">Innate immunity</keyword>
<evidence type="ECO:0000256" key="14">
    <source>
        <dbReference type="PROSITE-ProRule" id="PRU00042"/>
    </source>
</evidence>
<dbReference type="GO" id="GO:0001227">
    <property type="term" value="F:DNA-binding transcription repressor activity, RNA polymerase II-specific"/>
    <property type="evidence" value="ECO:0007669"/>
    <property type="project" value="InterPro"/>
</dbReference>
<evidence type="ECO:0000256" key="3">
    <source>
        <dbReference type="ARBA" id="ARBA00022723"/>
    </source>
</evidence>
<dbReference type="PANTHER" id="PTHR16515:SF68">
    <property type="entry name" value="PR DOMAIN ZINC FINGER PROTEIN 1"/>
    <property type="match status" value="1"/>
</dbReference>
<name>A0A6P8GFQ4_CLUHA</name>
<dbReference type="GO" id="GO:0008270">
    <property type="term" value="F:zinc ion binding"/>
    <property type="evidence" value="ECO:0007669"/>
    <property type="project" value="UniProtKB-KW"/>
</dbReference>
<keyword evidence="4" id="KW-0677">Repeat</keyword>
<dbReference type="KEGG" id="char:105907263"/>
<dbReference type="CDD" id="cd19187">
    <property type="entry name" value="PR-SET_PRDM1"/>
    <property type="match status" value="1"/>
</dbReference>
<dbReference type="AlphaFoldDB" id="A0A6P8GFQ4"/>
<evidence type="ECO:0000256" key="9">
    <source>
        <dbReference type="ARBA" id="ARBA00023125"/>
    </source>
</evidence>
<dbReference type="FunFam" id="3.30.160.60:FF:000132">
    <property type="entry name" value="PR domain zinc finger protein 1"/>
    <property type="match status" value="1"/>
</dbReference>
<dbReference type="SUPFAM" id="SSF57667">
    <property type="entry name" value="beta-beta-alpha zinc fingers"/>
    <property type="match status" value="2"/>
</dbReference>
<evidence type="ECO:0000256" key="11">
    <source>
        <dbReference type="ARBA" id="ARBA00023163"/>
    </source>
</evidence>
<organism evidence="18 19">
    <name type="scientific">Clupea harengus</name>
    <name type="common">Atlantic herring</name>
    <dbReference type="NCBI Taxonomy" id="7950"/>
    <lineage>
        <taxon>Eukaryota</taxon>
        <taxon>Metazoa</taxon>
        <taxon>Chordata</taxon>
        <taxon>Craniata</taxon>
        <taxon>Vertebrata</taxon>
        <taxon>Euteleostomi</taxon>
        <taxon>Actinopterygii</taxon>
        <taxon>Neopterygii</taxon>
        <taxon>Teleostei</taxon>
        <taxon>Clupei</taxon>
        <taxon>Clupeiformes</taxon>
        <taxon>Clupeoidei</taxon>
        <taxon>Clupeidae</taxon>
        <taxon>Clupea</taxon>
    </lineage>
</organism>
<evidence type="ECO:0000256" key="12">
    <source>
        <dbReference type="ARBA" id="ARBA00023242"/>
    </source>
</evidence>
<evidence type="ECO:0000313" key="19">
    <source>
        <dbReference type="RefSeq" id="XP_031437923.1"/>
    </source>
</evidence>
<feature type="domain" description="C2H2-type" evidence="16">
    <location>
        <begin position="581"/>
        <end position="608"/>
    </location>
</feature>
<feature type="domain" description="C2H2-type" evidence="16">
    <location>
        <begin position="525"/>
        <end position="552"/>
    </location>
</feature>
<keyword evidence="3" id="KW-0479">Metal-binding</keyword>
<evidence type="ECO:0000256" key="2">
    <source>
        <dbReference type="ARBA" id="ARBA00022588"/>
    </source>
</evidence>
<comment type="subunit">
    <text evidence="13">Interacts with PRMT5. Interacts with FBXO10. Interacts with FBXO11.</text>
</comment>
<evidence type="ECO:0000256" key="5">
    <source>
        <dbReference type="ARBA" id="ARBA00022771"/>
    </source>
</evidence>
<evidence type="ECO:0000256" key="8">
    <source>
        <dbReference type="ARBA" id="ARBA00023015"/>
    </source>
</evidence>
<gene>
    <name evidence="19" type="primary">prdm1c</name>
</gene>
<evidence type="ECO:0000256" key="6">
    <source>
        <dbReference type="ARBA" id="ARBA00022833"/>
    </source>
</evidence>
<dbReference type="FunFam" id="3.30.160.60:FF:000065">
    <property type="entry name" value="B-cell CLL/lymphoma 6, member B"/>
    <property type="match status" value="1"/>
</dbReference>
<evidence type="ECO:0000256" key="4">
    <source>
        <dbReference type="ARBA" id="ARBA00022737"/>
    </source>
</evidence>
<dbReference type="InterPro" id="IPR013087">
    <property type="entry name" value="Znf_C2H2_type"/>
</dbReference>
<dbReference type="GO" id="GO:0002682">
    <property type="term" value="P:regulation of immune system process"/>
    <property type="evidence" value="ECO:0007669"/>
    <property type="project" value="UniProtKB-ARBA"/>
</dbReference>
<comment type="subcellular location">
    <subcellularLocation>
        <location evidence="13">Nucleus</location>
    </subcellularLocation>
    <subcellularLocation>
        <location evidence="13">Cytoplasm</location>
    </subcellularLocation>
</comment>
<keyword evidence="12" id="KW-0539">Nucleus</keyword>
<dbReference type="GO" id="GO:0045165">
    <property type="term" value="P:cell fate commitment"/>
    <property type="evidence" value="ECO:0007669"/>
    <property type="project" value="UniProtKB-UniRule"/>
</dbReference>
<keyword evidence="18" id="KW-1185">Reference proteome</keyword>
<feature type="region of interest" description="Disordered" evidence="15">
    <location>
        <begin position="213"/>
        <end position="246"/>
    </location>
</feature>
<feature type="compositionally biased region" description="Basic and acidic residues" evidence="15">
    <location>
        <begin position="285"/>
        <end position="295"/>
    </location>
</feature>
<dbReference type="OrthoDB" id="9345291at2759"/>
<dbReference type="PROSITE" id="PS50157">
    <property type="entry name" value="ZINC_FINGER_C2H2_2"/>
    <property type="match status" value="4"/>
</dbReference>
<sequence>MLTTEESPRVTSAVAMPTDVDAEDRTLWSEAELEERCTHLVEDRDPEVNDDNQVRSRAEASLPGNLLLRRSSDSTEVLGVVSREHIAVGTCFGPLVGVRYNVDSVPPNANRKYFWRLFSEGQVHHFLDGADEERSNWMRYVNPASSPRVQNLAAGQSGMDVFLYVVRPIVPGQELLVWYCPEFANRLVRSLAHGQISSSRVAIKPVEGTVPTLSRSTMKKGHSVTDILKKEPHSPHRGPPTGSTLQSFSQAVPQMICPKPALNVHTPGPNADHPAYIPRSGPSAHNDDLRRERRQSSSGTLRGLSPFGHSSNIPLSPAIYPGYPMPLQIYPTSQYYLPCPPLALHRMSPHSNLLYSHKPVQNRAVPLSLQPAQPYPYLLRLSSSGEYNVLIGSSESHRKPPTSYLSDVNPLLSSDLKGFDVSMAAAHSNLHQHADGLAKATQLHAPSITTSLSGLSALDQPRDASPLQGMSASPGALPSKPTSAQLGSQPASVEMTDLQTSGHSGVISYRTLSYPLMRQNGKIRYECNICRKIFGQLSNLKVHLRVHSGERPYRCLTCRKTFTQLAHLQKHRLVHTGEKPHQCEVCHKRFSSTSNLKTHQRLHSGEKPYKCRTCPARFTQFIHLKLHRRLHNSGGSDGGCEGGEDDRPYACPHCPRVYLHLCSLQIHLQGFCPAMQPPTTRGQSCTQDQLDYTNMEIERFDLSDAAERLERAPESEAERSILELFRRGMEAMELKTSSQQGGSREPVLVEHPGHQSTYLPLLTVHIKQELDQ</sequence>
<evidence type="ECO:0000259" key="16">
    <source>
        <dbReference type="PROSITE" id="PS50157"/>
    </source>
</evidence>
<dbReference type="GO" id="GO:0000978">
    <property type="term" value="F:RNA polymerase II cis-regulatory region sequence-specific DNA binding"/>
    <property type="evidence" value="ECO:0007669"/>
    <property type="project" value="TreeGrafter"/>
</dbReference>
<dbReference type="FunFam" id="3.30.160.60:FF:001272">
    <property type="entry name" value="Zinc finger protein 683"/>
    <property type="match status" value="1"/>
</dbReference>
<feature type="region of interest" description="Disordered" evidence="15">
    <location>
        <begin position="456"/>
        <end position="500"/>
    </location>
</feature>
<dbReference type="GO" id="GO:0045087">
    <property type="term" value="P:innate immune response"/>
    <property type="evidence" value="ECO:0007669"/>
    <property type="project" value="UniProtKB-KW"/>
</dbReference>
<dbReference type="Pfam" id="PF21549">
    <property type="entry name" value="PRDM2_PR"/>
    <property type="match status" value="1"/>
</dbReference>
<feature type="compositionally biased region" description="Polar residues" evidence="15">
    <location>
        <begin position="480"/>
        <end position="500"/>
    </location>
</feature>
<dbReference type="Proteomes" id="UP000515152">
    <property type="component" value="Chromosome 15"/>
</dbReference>
<feature type="region of interest" description="Disordered" evidence="15">
    <location>
        <begin position="259"/>
        <end position="307"/>
    </location>
</feature>
<reference evidence="19" key="1">
    <citation type="submission" date="2025-08" db="UniProtKB">
        <authorList>
            <consortium name="RefSeq"/>
        </authorList>
    </citation>
    <scope>IDENTIFICATION</scope>
</reference>
<accession>A0A6P8GFQ4</accession>
<proteinExistence type="inferred from homology"/>
<dbReference type="Pfam" id="PF00096">
    <property type="entry name" value="zf-C2H2"/>
    <property type="match status" value="3"/>
</dbReference>
<keyword evidence="8" id="KW-0805">Transcription regulation</keyword>
<dbReference type="InterPro" id="IPR050331">
    <property type="entry name" value="Zinc_finger"/>
</dbReference>
<keyword evidence="11" id="KW-0804">Transcription</keyword>
<dbReference type="GO" id="GO:0051239">
    <property type="term" value="P:regulation of multicellular organismal process"/>
    <property type="evidence" value="ECO:0007669"/>
    <property type="project" value="UniProtKB-ARBA"/>
</dbReference>